<feature type="compositionally biased region" description="Basic and acidic residues" evidence="9">
    <location>
        <begin position="316"/>
        <end position="337"/>
    </location>
</feature>
<name>A0A8K1C691_PYTOL</name>
<dbReference type="GO" id="GO:0004674">
    <property type="term" value="F:protein serine/threonine kinase activity"/>
    <property type="evidence" value="ECO:0007669"/>
    <property type="project" value="UniProtKB-KW"/>
</dbReference>
<feature type="domain" description="Protein kinase" evidence="10">
    <location>
        <begin position="1"/>
        <end position="221"/>
    </location>
</feature>
<dbReference type="SUPFAM" id="SSF56112">
    <property type="entry name" value="Protein kinase-like (PK-like)"/>
    <property type="match status" value="1"/>
</dbReference>
<comment type="catalytic activity">
    <reaction evidence="8">
        <text>L-seryl-[protein] + ATP = O-phospho-L-seryl-[protein] + ADP + H(+)</text>
        <dbReference type="Rhea" id="RHEA:17989"/>
        <dbReference type="Rhea" id="RHEA-COMP:9863"/>
        <dbReference type="Rhea" id="RHEA-COMP:11604"/>
        <dbReference type="ChEBI" id="CHEBI:15378"/>
        <dbReference type="ChEBI" id="CHEBI:29999"/>
        <dbReference type="ChEBI" id="CHEBI:30616"/>
        <dbReference type="ChEBI" id="CHEBI:83421"/>
        <dbReference type="ChEBI" id="CHEBI:456216"/>
        <dbReference type="EC" id="2.7.11.1"/>
    </reaction>
</comment>
<dbReference type="PROSITE" id="PS00108">
    <property type="entry name" value="PROTEIN_KINASE_ST"/>
    <property type="match status" value="1"/>
</dbReference>
<dbReference type="Pfam" id="PF00069">
    <property type="entry name" value="Pkinase"/>
    <property type="match status" value="1"/>
</dbReference>
<evidence type="ECO:0000256" key="9">
    <source>
        <dbReference type="SAM" id="MobiDB-lite"/>
    </source>
</evidence>
<dbReference type="Proteomes" id="UP000794436">
    <property type="component" value="Unassembled WGS sequence"/>
</dbReference>
<evidence type="ECO:0000313" key="12">
    <source>
        <dbReference type="Proteomes" id="UP000794436"/>
    </source>
</evidence>
<keyword evidence="12" id="KW-1185">Reference proteome</keyword>
<dbReference type="EC" id="2.7.11.1" evidence="1"/>
<dbReference type="GO" id="GO:0005524">
    <property type="term" value="F:ATP binding"/>
    <property type="evidence" value="ECO:0007669"/>
    <property type="project" value="UniProtKB-KW"/>
</dbReference>
<keyword evidence="6" id="KW-0067">ATP-binding</keyword>
<keyword evidence="3" id="KW-0808">Transferase</keyword>
<dbReference type="SMART" id="SM00220">
    <property type="entry name" value="S_TKc"/>
    <property type="match status" value="1"/>
</dbReference>
<keyword evidence="4" id="KW-0547">Nucleotide-binding</keyword>
<reference evidence="11" key="1">
    <citation type="submission" date="2019-03" db="EMBL/GenBank/DDBJ databases">
        <title>Long read genome sequence of the mycoparasitic Pythium oligandrum ATCC 38472 isolated from sugarbeet rhizosphere.</title>
        <authorList>
            <person name="Gaulin E."/>
        </authorList>
    </citation>
    <scope>NUCLEOTIDE SEQUENCE</scope>
    <source>
        <strain evidence="11">ATCC 38472_TT</strain>
    </source>
</reference>
<feature type="region of interest" description="Disordered" evidence="9">
    <location>
        <begin position="362"/>
        <end position="390"/>
    </location>
</feature>
<dbReference type="Gene3D" id="1.10.510.10">
    <property type="entry name" value="Transferase(Phosphotransferase) domain 1"/>
    <property type="match status" value="1"/>
</dbReference>
<evidence type="ECO:0000256" key="1">
    <source>
        <dbReference type="ARBA" id="ARBA00012513"/>
    </source>
</evidence>
<dbReference type="EMBL" id="SPLM01000144">
    <property type="protein sequence ID" value="TMW57369.1"/>
    <property type="molecule type" value="Genomic_DNA"/>
</dbReference>
<evidence type="ECO:0000256" key="2">
    <source>
        <dbReference type="ARBA" id="ARBA00022527"/>
    </source>
</evidence>
<evidence type="ECO:0000256" key="4">
    <source>
        <dbReference type="ARBA" id="ARBA00022741"/>
    </source>
</evidence>
<evidence type="ECO:0000313" key="11">
    <source>
        <dbReference type="EMBL" id="TMW57369.1"/>
    </source>
</evidence>
<evidence type="ECO:0000256" key="6">
    <source>
        <dbReference type="ARBA" id="ARBA00022840"/>
    </source>
</evidence>
<sequence length="442" mass="48912">MAAKQEAELLQMLHCPNIIQCVDVIADDRRVVMVMEYAAGGDLDGLLRSAKDRNGPLREREIMRIFIQIALALAYLHDHGVLHRDLKPKNILLDAQGVVKLTDFGVSRSLKHTMDAAETIIGTPTYMSPELMDNLPYDGKSDVWGLGCVLYELAALTPPFQGKAMGTLVMQIVSASPPPLPSRYTQDFETLVLQLLTKNPMHRPSAREIIGSGFVLNHAYAIASQAPSEVRLPTRLDGPVEVHPQTAGVRAAPATNIPQPPARGLIAEEFQGNPDAQTELARQIFFENQAAARRNKERVDREKSAPSPFSCPSDEAPSKHQAPERGNQKRTNDIPPDHARQHYLENLQAAKMNKLRALEAMKGSSLPEPPEIATQCVPPPPQSKRLPSANPQAYEELLDAERRRVRMERKALLDRMRAQQTQDAPSDLVVESTDGAETIPMR</sequence>
<feature type="region of interest" description="Disordered" evidence="9">
    <location>
        <begin position="413"/>
        <end position="442"/>
    </location>
</feature>
<proteinExistence type="predicted"/>
<dbReference type="InterPro" id="IPR011009">
    <property type="entry name" value="Kinase-like_dom_sf"/>
</dbReference>
<dbReference type="AlphaFoldDB" id="A0A8K1C691"/>
<evidence type="ECO:0000256" key="7">
    <source>
        <dbReference type="ARBA" id="ARBA00047899"/>
    </source>
</evidence>
<evidence type="ECO:0000256" key="8">
    <source>
        <dbReference type="ARBA" id="ARBA00048679"/>
    </source>
</evidence>
<dbReference type="InterPro" id="IPR000719">
    <property type="entry name" value="Prot_kinase_dom"/>
</dbReference>
<evidence type="ECO:0000256" key="3">
    <source>
        <dbReference type="ARBA" id="ARBA00022679"/>
    </source>
</evidence>
<organism evidence="11 12">
    <name type="scientific">Pythium oligandrum</name>
    <name type="common">Mycoparasitic fungus</name>
    <dbReference type="NCBI Taxonomy" id="41045"/>
    <lineage>
        <taxon>Eukaryota</taxon>
        <taxon>Sar</taxon>
        <taxon>Stramenopiles</taxon>
        <taxon>Oomycota</taxon>
        <taxon>Peronosporomycetes</taxon>
        <taxon>Pythiales</taxon>
        <taxon>Pythiaceae</taxon>
        <taxon>Pythium</taxon>
    </lineage>
</organism>
<protein>
    <recommendedName>
        <fullName evidence="1">non-specific serine/threonine protein kinase</fullName>
        <ecNumber evidence="1">2.7.11.1</ecNumber>
    </recommendedName>
</protein>
<gene>
    <name evidence="11" type="ORF">Poli38472_003294</name>
</gene>
<evidence type="ECO:0000259" key="10">
    <source>
        <dbReference type="PROSITE" id="PS50011"/>
    </source>
</evidence>
<keyword evidence="5" id="KW-0418">Kinase</keyword>
<evidence type="ECO:0000256" key="5">
    <source>
        <dbReference type="ARBA" id="ARBA00022777"/>
    </source>
</evidence>
<dbReference type="PROSITE" id="PS50011">
    <property type="entry name" value="PROTEIN_KINASE_DOM"/>
    <property type="match status" value="1"/>
</dbReference>
<dbReference type="PANTHER" id="PTHR44899">
    <property type="entry name" value="CAMK FAMILY PROTEIN KINASE"/>
    <property type="match status" value="1"/>
</dbReference>
<comment type="caution">
    <text evidence="11">The sequence shown here is derived from an EMBL/GenBank/DDBJ whole genome shotgun (WGS) entry which is preliminary data.</text>
</comment>
<dbReference type="InterPro" id="IPR008271">
    <property type="entry name" value="Ser/Thr_kinase_AS"/>
</dbReference>
<dbReference type="InterPro" id="IPR051131">
    <property type="entry name" value="NEK_Ser/Thr_kinase_NIMA"/>
</dbReference>
<accession>A0A8K1C691</accession>
<keyword evidence="2" id="KW-0723">Serine/threonine-protein kinase</keyword>
<comment type="catalytic activity">
    <reaction evidence="7">
        <text>L-threonyl-[protein] + ATP = O-phospho-L-threonyl-[protein] + ADP + H(+)</text>
        <dbReference type="Rhea" id="RHEA:46608"/>
        <dbReference type="Rhea" id="RHEA-COMP:11060"/>
        <dbReference type="Rhea" id="RHEA-COMP:11605"/>
        <dbReference type="ChEBI" id="CHEBI:15378"/>
        <dbReference type="ChEBI" id="CHEBI:30013"/>
        <dbReference type="ChEBI" id="CHEBI:30616"/>
        <dbReference type="ChEBI" id="CHEBI:61977"/>
        <dbReference type="ChEBI" id="CHEBI:456216"/>
        <dbReference type="EC" id="2.7.11.1"/>
    </reaction>
</comment>
<feature type="region of interest" description="Disordered" evidence="9">
    <location>
        <begin position="292"/>
        <end position="337"/>
    </location>
</feature>
<dbReference type="OrthoDB" id="71777at2759"/>
<dbReference type="PANTHER" id="PTHR44899:SF3">
    <property type="entry name" value="SERINE_THREONINE-PROTEIN KINASE NEK1"/>
    <property type="match status" value="1"/>
</dbReference>